<protein>
    <submittedName>
        <fullName evidence="3">Plasmid replication initiation protein</fullName>
    </submittedName>
</protein>
<evidence type="ECO:0000313" key="3">
    <source>
        <dbReference type="EMBL" id="MBM7657528.1"/>
    </source>
</evidence>
<dbReference type="Proteomes" id="UP000823201">
    <property type="component" value="Unassembled WGS sequence"/>
</dbReference>
<dbReference type="RefSeq" id="WP_205005869.1">
    <property type="nucleotide sequence ID" value="NZ_CBCRXA010000014.1"/>
</dbReference>
<dbReference type="InterPro" id="IPR000525">
    <property type="entry name" value="Initiator_Rep_WH1"/>
</dbReference>
<dbReference type="InterPro" id="IPR036388">
    <property type="entry name" value="WH-like_DNA-bd_sf"/>
</dbReference>
<dbReference type="Pfam" id="PF01051">
    <property type="entry name" value="Rep3_N"/>
    <property type="match status" value="1"/>
</dbReference>
<name>A0ABS2Q6W9_9BACL</name>
<accession>A0ABS2Q6W9</accession>
<dbReference type="Gene3D" id="1.10.10.10">
    <property type="entry name" value="Winged helix-like DNA-binding domain superfamily/Winged helix DNA-binding domain"/>
    <property type="match status" value="2"/>
</dbReference>
<dbReference type="InterPro" id="IPR036390">
    <property type="entry name" value="WH_DNA-bd_sf"/>
</dbReference>
<evidence type="ECO:0000256" key="1">
    <source>
        <dbReference type="ARBA" id="ARBA00038283"/>
    </source>
</evidence>
<dbReference type="Pfam" id="PF21205">
    <property type="entry name" value="Rep3_C"/>
    <property type="match status" value="1"/>
</dbReference>
<evidence type="ECO:0000313" key="4">
    <source>
        <dbReference type="Proteomes" id="UP000823201"/>
    </source>
</evidence>
<comment type="caution">
    <text evidence="3">The sequence shown here is derived from an EMBL/GenBank/DDBJ whole genome shotgun (WGS) entry which is preliminary data.</text>
</comment>
<reference evidence="3 4" key="1">
    <citation type="submission" date="2021-01" db="EMBL/GenBank/DDBJ databases">
        <title>Genomic Encyclopedia of Type Strains, Phase IV (KMG-IV): sequencing the most valuable type-strain genomes for metagenomic binning, comparative biology and taxonomic classification.</title>
        <authorList>
            <person name="Goeker M."/>
        </authorList>
    </citation>
    <scope>NUCLEOTIDE SEQUENCE [LARGE SCALE GENOMIC DNA]</scope>
    <source>
        <strain evidence="3 4">DSM 100968</strain>
    </source>
</reference>
<organism evidence="3 4">
    <name type="scientific">Sporolactobacillus spathodeae</name>
    <dbReference type="NCBI Taxonomy" id="1465502"/>
    <lineage>
        <taxon>Bacteria</taxon>
        <taxon>Bacillati</taxon>
        <taxon>Bacillota</taxon>
        <taxon>Bacilli</taxon>
        <taxon>Bacillales</taxon>
        <taxon>Sporolactobacillaceae</taxon>
        <taxon>Sporolactobacillus</taxon>
    </lineage>
</organism>
<evidence type="ECO:0000259" key="2">
    <source>
        <dbReference type="Pfam" id="PF01051"/>
    </source>
</evidence>
<keyword evidence="4" id="KW-1185">Reference proteome</keyword>
<gene>
    <name evidence="3" type="ORF">JOC27_000977</name>
</gene>
<proteinExistence type="inferred from homology"/>
<comment type="similarity">
    <text evidence="1">Belongs to the initiator RepB protein family.</text>
</comment>
<feature type="domain" description="Initiator Rep protein WH1" evidence="2">
    <location>
        <begin position="41"/>
        <end position="172"/>
    </location>
</feature>
<dbReference type="EMBL" id="JAFBEV010000006">
    <property type="protein sequence ID" value="MBM7657528.1"/>
    <property type="molecule type" value="Genomic_DNA"/>
</dbReference>
<dbReference type="SUPFAM" id="SSF46785">
    <property type="entry name" value="Winged helix' DNA-binding domain"/>
    <property type="match status" value="2"/>
</dbReference>
<sequence length="246" mass="28785">MGASEDMNNDNLSWKPLKDRIHWLLEANRLFKETHQRIGRLEENRLLFYLIKFCTIDTDHPHLRFSSQQMASLPDLPIDAEALKDVLRRLRGHSFWVTPTDASRGSKTEILTSWIDHVSYDVASDQFDVSLSAILYPYIACLHERFQAMEADNTTSDPRLKSKYSNRLYELLRVHEQATELPLTLEQLRYLMDVGTGKLERWVDLKRRVIEPAVEEINETGIFQLTYEPVKRGRSVAQVRFLIQRP</sequence>